<dbReference type="STRING" id="1552123.EP57_01320"/>
<evidence type="ECO:0000313" key="2">
    <source>
        <dbReference type="EMBL" id="KGL44626.1"/>
    </source>
</evidence>
<reference evidence="2 3" key="1">
    <citation type="submission" date="2014-05" db="EMBL/GenBank/DDBJ databases">
        <title>Novel Listeriaceae from food processing environments.</title>
        <authorList>
            <person name="den Bakker H.C."/>
        </authorList>
    </citation>
    <scope>NUCLEOTIDE SEQUENCE [LARGE SCALE GENOMIC DNA]</scope>
    <source>
        <strain evidence="2 3">FSL A5-0281</strain>
    </source>
</reference>
<dbReference type="InterPro" id="IPR003607">
    <property type="entry name" value="HD/PDEase_dom"/>
</dbReference>
<dbReference type="InterPro" id="IPR006674">
    <property type="entry name" value="HD_domain"/>
</dbReference>
<comment type="caution">
    <text evidence="2">The sequence shown here is derived from an EMBL/GenBank/DDBJ whole genome shotgun (WGS) entry which is preliminary data.</text>
</comment>
<dbReference type="Pfam" id="PF01966">
    <property type="entry name" value="HD"/>
    <property type="match status" value="1"/>
</dbReference>
<evidence type="ECO:0000259" key="1">
    <source>
        <dbReference type="SMART" id="SM00471"/>
    </source>
</evidence>
<keyword evidence="3" id="KW-1185">Reference proteome</keyword>
<evidence type="ECO:0000313" key="3">
    <source>
        <dbReference type="Proteomes" id="UP000029844"/>
    </source>
</evidence>
<dbReference type="PANTHER" id="PTHR33594:SF1">
    <property type="entry name" value="HD_PDEASE DOMAIN-CONTAINING PROTEIN"/>
    <property type="match status" value="1"/>
</dbReference>
<proteinExistence type="predicted"/>
<dbReference type="CDD" id="cd00077">
    <property type="entry name" value="HDc"/>
    <property type="match status" value="1"/>
</dbReference>
<gene>
    <name evidence="2" type="ORF">EP57_01320</name>
</gene>
<dbReference type="eggNOG" id="COG1418">
    <property type="taxonomic scope" value="Bacteria"/>
</dbReference>
<dbReference type="Gene3D" id="1.10.472.50">
    <property type="entry name" value="HD-domain/PDEase-like"/>
    <property type="match status" value="1"/>
</dbReference>
<dbReference type="PANTHER" id="PTHR33594">
    <property type="entry name" value="SUPERFAMILY HYDROLASE, PUTATIVE (AFU_ORTHOLOGUE AFUA_1G03035)-RELATED"/>
    <property type="match status" value="1"/>
</dbReference>
<organism evidence="2 3">
    <name type="scientific">Listeria booriae</name>
    <dbReference type="NCBI Taxonomy" id="1552123"/>
    <lineage>
        <taxon>Bacteria</taxon>
        <taxon>Bacillati</taxon>
        <taxon>Bacillota</taxon>
        <taxon>Bacilli</taxon>
        <taxon>Bacillales</taxon>
        <taxon>Listeriaceae</taxon>
        <taxon>Listeria</taxon>
    </lineage>
</organism>
<dbReference type="Proteomes" id="UP000029844">
    <property type="component" value="Unassembled WGS sequence"/>
</dbReference>
<sequence length="202" mass="23273">MLISQAIVDKAEVFIQEHFKDEKTGHDWYHIERVYKMAMELQSIEGGNKGIIQLAALFHDFTDSKLKANPDEAELQMRDCLYQYGVIEEDVKRIVDVIDCVSFSKGKKVPLNIEMQIVQDADRLDAIGAIGIARCLTYGAAMQRPIYDPNRKEGTTMQHFHDKLLQIKDKIQTSTAKKIAIRRHKVLESYLKELENECNIQF</sequence>
<accession>A0A099WIW3</accession>
<dbReference type="SMART" id="SM00471">
    <property type="entry name" value="HDc"/>
    <property type="match status" value="1"/>
</dbReference>
<protein>
    <recommendedName>
        <fullName evidence="1">HD/PDEase domain-containing protein</fullName>
    </recommendedName>
</protein>
<dbReference type="EMBL" id="JNFA01000002">
    <property type="protein sequence ID" value="KGL44626.1"/>
    <property type="molecule type" value="Genomic_DNA"/>
</dbReference>
<dbReference type="AlphaFoldDB" id="A0A099WIW3"/>
<name>A0A099WIW3_9LIST</name>
<dbReference type="Gene3D" id="1.20.58.1910">
    <property type="match status" value="1"/>
</dbReference>
<dbReference type="SUPFAM" id="SSF109604">
    <property type="entry name" value="HD-domain/PDEase-like"/>
    <property type="match status" value="1"/>
</dbReference>
<feature type="domain" description="HD/PDEase" evidence="1">
    <location>
        <begin position="23"/>
        <end position="136"/>
    </location>
</feature>